<feature type="signal peptide" evidence="1">
    <location>
        <begin position="1"/>
        <end position="21"/>
    </location>
</feature>
<sequence>MRLTLPVAAFAGLLFATAAFADSTAGTVAAFDRVDSIIVLTDKSIWDVSSLKDQLPEGLKAGDKINIVYQSAGDSGVGKLVSIKR</sequence>
<gene>
    <name evidence="2" type="ORF">FP2506_07331</name>
</gene>
<evidence type="ECO:0008006" key="4">
    <source>
        <dbReference type="Google" id="ProtNLM"/>
    </source>
</evidence>
<feature type="chain" id="PRO_5004172282" description="DUF1344 domain-containing protein" evidence="1">
    <location>
        <begin position="22"/>
        <end position="85"/>
    </location>
</feature>
<keyword evidence="1" id="KW-0732">Signal</keyword>
<dbReference type="AlphaFoldDB" id="Q0G6T0"/>
<evidence type="ECO:0000313" key="3">
    <source>
        <dbReference type="Proteomes" id="UP000004310"/>
    </source>
</evidence>
<accession>Q0G6T0</accession>
<evidence type="ECO:0000256" key="1">
    <source>
        <dbReference type="SAM" id="SignalP"/>
    </source>
</evidence>
<organism evidence="2 3">
    <name type="scientific">Fulvimarina pelagi HTCC2506</name>
    <dbReference type="NCBI Taxonomy" id="314231"/>
    <lineage>
        <taxon>Bacteria</taxon>
        <taxon>Pseudomonadati</taxon>
        <taxon>Pseudomonadota</taxon>
        <taxon>Alphaproteobacteria</taxon>
        <taxon>Hyphomicrobiales</taxon>
        <taxon>Aurantimonadaceae</taxon>
        <taxon>Fulvimarina</taxon>
    </lineage>
</organism>
<dbReference type="eggNOG" id="ENOG5033M33">
    <property type="taxonomic scope" value="Bacteria"/>
</dbReference>
<proteinExistence type="predicted"/>
<comment type="caution">
    <text evidence="2">The sequence shown here is derived from an EMBL/GenBank/DDBJ whole genome shotgun (WGS) entry which is preliminary data.</text>
</comment>
<dbReference type="RefSeq" id="WP_007066608.1">
    <property type="nucleotide sequence ID" value="NZ_DS022272.1"/>
</dbReference>
<dbReference type="EMBL" id="AATP01000001">
    <property type="protein sequence ID" value="EAU42634.1"/>
    <property type="molecule type" value="Genomic_DNA"/>
</dbReference>
<reference evidence="2 3" key="1">
    <citation type="journal article" date="2010" name="J. Bacteriol.">
        <title>Genome sequence of Fulvimarina pelagi HTCC2506T, a Mn(II)-oxidizing alphaproteobacterium possessing an aerobic anoxygenic photosynthetic gene cluster and Xanthorhodopsin.</title>
        <authorList>
            <person name="Kang I."/>
            <person name="Oh H.M."/>
            <person name="Lim S.I."/>
            <person name="Ferriera S."/>
            <person name="Giovannoni S.J."/>
            <person name="Cho J.C."/>
        </authorList>
    </citation>
    <scope>NUCLEOTIDE SEQUENCE [LARGE SCALE GENOMIC DNA]</scope>
    <source>
        <strain evidence="2 3">HTCC2506</strain>
    </source>
</reference>
<evidence type="ECO:0000313" key="2">
    <source>
        <dbReference type="EMBL" id="EAU42634.1"/>
    </source>
</evidence>
<protein>
    <recommendedName>
        <fullName evidence="4">DUF1344 domain-containing protein</fullName>
    </recommendedName>
</protein>
<dbReference type="Proteomes" id="UP000004310">
    <property type="component" value="Unassembled WGS sequence"/>
</dbReference>
<name>Q0G6T0_9HYPH</name>
<dbReference type="HOGENOM" id="CLU_2507902_0_0_5"/>
<keyword evidence="3" id="KW-1185">Reference proteome</keyword>